<name>A0AAD8E8Q2_DIPPU</name>
<gene>
    <name evidence="1" type="ORF">L9F63_024025</name>
</gene>
<evidence type="ECO:0000313" key="1">
    <source>
        <dbReference type="EMBL" id="KAJ9580797.1"/>
    </source>
</evidence>
<organism evidence="1 2">
    <name type="scientific">Diploptera punctata</name>
    <name type="common">Pacific beetle cockroach</name>
    <dbReference type="NCBI Taxonomy" id="6984"/>
    <lineage>
        <taxon>Eukaryota</taxon>
        <taxon>Metazoa</taxon>
        <taxon>Ecdysozoa</taxon>
        <taxon>Arthropoda</taxon>
        <taxon>Hexapoda</taxon>
        <taxon>Insecta</taxon>
        <taxon>Pterygota</taxon>
        <taxon>Neoptera</taxon>
        <taxon>Polyneoptera</taxon>
        <taxon>Dictyoptera</taxon>
        <taxon>Blattodea</taxon>
        <taxon>Blaberoidea</taxon>
        <taxon>Blaberidae</taxon>
        <taxon>Diplopterinae</taxon>
        <taxon>Diploptera</taxon>
    </lineage>
</organism>
<keyword evidence="2" id="KW-1185">Reference proteome</keyword>
<reference evidence="1" key="1">
    <citation type="journal article" date="2023" name="IScience">
        <title>Live-bearing cockroach genome reveals convergent evolutionary mechanisms linked to viviparity in insects and beyond.</title>
        <authorList>
            <person name="Fouks B."/>
            <person name="Harrison M.C."/>
            <person name="Mikhailova A.A."/>
            <person name="Marchal E."/>
            <person name="English S."/>
            <person name="Carruthers M."/>
            <person name="Jennings E.C."/>
            <person name="Chiamaka E.L."/>
            <person name="Frigard R.A."/>
            <person name="Pippel M."/>
            <person name="Attardo G.M."/>
            <person name="Benoit J.B."/>
            <person name="Bornberg-Bauer E."/>
            <person name="Tobe S.S."/>
        </authorList>
    </citation>
    <scope>NUCLEOTIDE SEQUENCE</scope>
    <source>
        <strain evidence="1">Stay&amp;Tobe</strain>
    </source>
</reference>
<feature type="non-terminal residue" evidence="1">
    <location>
        <position position="1"/>
    </location>
</feature>
<dbReference type="AlphaFoldDB" id="A0AAD8E8Q2"/>
<reference evidence="1" key="2">
    <citation type="submission" date="2023-05" db="EMBL/GenBank/DDBJ databases">
        <authorList>
            <person name="Fouks B."/>
        </authorList>
    </citation>
    <scope>NUCLEOTIDE SEQUENCE</scope>
    <source>
        <strain evidence="1">Stay&amp;Tobe</strain>
        <tissue evidence="1">Testes</tissue>
    </source>
</reference>
<sequence>NIPCAPQSTWLSLSCHHTCDSRMGESAELQRSRGYSSGRYNRIRKERKHLTIASGFEVARSSGSTACGLNASSTCSVLLF</sequence>
<dbReference type="EMBL" id="JASPKZ010008139">
    <property type="protein sequence ID" value="KAJ9580797.1"/>
    <property type="molecule type" value="Genomic_DNA"/>
</dbReference>
<comment type="caution">
    <text evidence="1">The sequence shown here is derived from an EMBL/GenBank/DDBJ whole genome shotgun (WGS) entry which is preliminary data.</text>
</comment>
<evidence type="ECO:0000313" key="2">
    <source>
        <dbReference type="Proteomes" id="UP001233999"/>
    </source>
</evidence>
<dbReference type="Proteomes" id="UP001233999">
    <property type="component" value="Unassembled WGS sequence"/>
</dbReference>
<proteinExistence type="predicted"/>
<feature type="non-terminal residue" evidence="1">
    <location>
        <position position="80"/>
    </location>
</feature>
<accession>A0AAD8E8Q2</accession>
<protein>
    <submittedName>
        <fullName evidence="1">Uncharacterized protein</fullName>
    </submittedName>
</protein>